<dbReference type="InterPro" id="IPR052164">
    <property type="entry name" value="Anthracycline_SecMetBiosynth"/>
</dbReference>
<organism evidence="2 3">
    <name type="scientific">Streptomyces albireticuli</name>
    <dbReference type="NCBI Taxonomy" id="1940"/>
    <lineage>
        <taxon>Bacteria</taxon>
        <taxon>Bacillati</taxon>
        <taxon>Actinomycetota</taxon>
        <taxon>Actinomycetes</taxon>
        <taxon>Kitasatosporales</taxon>
        <taxon>Streptomycetaceae</taxon>
        <taxon>Streptomyces</taxon>
    </lineage>
</organism>
<gene>
    <name evidence="2" type="ORF">SMD11_4176</name>
</gene>
<dbReference type="CDD" id="cd07247">
    <property type="entry name" value="SgaA_N_like"/>
    <property type="match status" value="2"/>
</dbReference>
<dbReference type="AlphaFoldDB" id="A0A1Z2L651"/>
<accession>A0A1Z2L651</accession>
<dbReference type="PANTHER" id="PTHR33993">
    <property type="entry name" value="GLYOXALASE-RELATED"/>
    <property type="match status" value="1"/>
</dbReference>
<dbReference type="PROSITE" id="PS51819">
    <property type="entry name" value="VOC"/>
    <property type="match status" value="2"/>
</dbReference>
<dbReference type="InterPro" id="IPR029068">
    <property type="entry name" value="Glyas_Bleomycin-R_OHBP_Dase"/>
</dbReference>
<name>A0A1Z2L651_9ACTN</name>
<evidence type="ECO:0000313" key="3">
    <source>
        <dbReference type="Proteomes" id="UP000195755"/>
    </source>
</evidence>
<sequence length="279" mass="29066">MEDARTAMEAPLMPDVTGPYPPGTPCWVDLMVPDQQAALDFYRDLFGWQGEAGPPETGGYAICAKDGKPVAGIMTAMNPDGSTPDPAPPSVWTTYLATDDLDATERQITGNGGKLMMHGTDVLTLGRMAVAEDPTGAVFGLWQAKDFTGAKVVNEPGSFIWNELNTNDTATASGFYATALGLKAAPMDGAPGYFSLTAGDRTVGGMQALGVLPAPPDGPSHWLTYFSVDDTDSTVDAVIRAGGSVIKPPFDMVAGRMAVVQDPQGGAFALIDASTTEAP</sequence>
<dbReference type="PANTHER" id="PTHR33993:SF14">
    <property type="entry name" value="GB|AAF24581.1"/>
    <property type="match status" value="1"/>
</dbReference>
<proteinExistence type="predicted"/>
<dbReference type="InterPro" id="IPR037523">
    <property type="entry name" value="VOC_core"/>
</dbReference>
<dbReference type="SUPFAM" id="SSF54593">
    <property type="entry name" value="Glyoxalase/Bleomycin resistance protein/Dihydroxybiphenyl dioxygenase"/>
    <property type="match status" value="2"/>
</dbReference>
<dbReference type="InterPro" id="IPR004360">
    <property type="entry name" value="Glyas_Fos-R_dOase_dom"/>
</dbReference>
<dbReference type="Pfam" id="PF00903">
    <property type="entry name" value="Glyoxalase"/>
    <property type="match status" value="2"/>
</dbReference>
<evidence type="ECO:0000313" key="2">
    <source>
        <dbReference type="EMBL" id="ARZ69787.1"/>
    </source>
</evidence>
<dbReference type="Proteomes" id="UP000195755">
    <property type="component" value="Chromosome"/>
</dbReference>
<protein>
    <submittedName>
        <fullName evidence="2">Glyoxalase</fullName>
    </submittedName>
</protein>
<dbReference type="KEGG" id="salj:SMD11_4176"/>
<feature type="domain" description="VOC" evidence="1">
    <location>
        <begin position="24"/>
        <end position="144"/>
    </location>
</feature>
<dbReference type="Gene3D" id="3.10.180.10">
    <property type="entry name" value="2,3-Dihydroxybiphenyl 1,2-Dioxygenase, domain 1"/>
    <property type="match status" value="2"/>
</dbReference>
<reference evidence="2 3" key="1">
    <citation type="submission" date="2017-06" db="EMBL/GenBank/DDBJ databases">
        <title>Streptomyces albireticuli Genome sequencing and assembly.</title>
        <authorList>
            <person name="Wang Y."/>
            <person name="Du B."/>
            <person name="Ding Y."/>
            <person name="Liu H."/>
            <person name="Hou Q."/>
            <person name="Liu K."/>
            <person name="Yao L."/>
            <person name="Wang C."/>
        </authorList>
    </citation>
    <scope>NUCLEOTIDE SEQUENCE [LARGE SCALE GENOMIC DNA]</scope>
    <source>
        <strain evidence="2 3">MDJK11</strain>
    </source>
</reference>
<evidence type="ECO:0000259" key="1">
    <source>
        <dbReference type="PROSITE" id="PS51819"/>
    </source>
</evidence>
<feature type="domain" description="VOC" evidence="1">
    <location>
        <begin position="158"/>
        <end position="273"/>
    </location>
</feature>
<dbReference type="EMBL" id="CP021744">
    <property type="protein sequence ID" value="ARZ69787.1"/>
    <property type="molecule type" value="Genomic_DNA"/>
</dbReference>